<dbReference type="GO" id="GO:0005774">
    <property type="term" value="C:vacuolar membrane"/>
    <property type="evidence" value="ECO:0007669"/>
    <property type="project" value="UniProtKB-SubCell"/>
</dbReference>
<evidence type="ECO:0000256" key="17">
    <source>
        <dbReference type="ARBA" id="ARBA00059328"/>
    </source>
</evidence>
<dbReference type="InterPro" id="IPR023214">
    <property type="entry name" value="HAD_sf"/>
</dbReference>
<evidence type="ECO:0000256" key="16">
    <source>
        <dbReference type="ARBA" id="ARBA00048694"/>
    </source>
</evidence>
<feature type="transmembrane region" description="Helical" evidence="18">
    <location>
        <begin position="994"/>
        <end position="1016"/>
    </location>
</feature>
<keyword evidence="8 18" id="KW-0106">Calcium</keyword>
<proteinExistence type="inferred from homology"/>
<comment type="similarity">
    <text evidence="15 18">Belongs to the cation transport ATPase (P-type) (TC 3.A.3) family.</text>
</comment>
<accession>A0A9W9KN47</accession>
<evidence type="ECO:0000259" key="21">
    <source>
        <dbReference type="Pfam" id="PF00689"/>
    </source>
</evidence>
<evidence type="ECO:0000256" key="12">
    <source>
        <dbReference type="ARBA" id="ARBA00022989"/>
    </source>
</evidence>
<dbReference type="SFLD" id="SFLDG00002">
    <property type="entry name" value="C1.7:_P-type_atpase_like"/>
    <property type="match status" value="1"/>
</dbReference>
<dbReference type="GO" id="GO:0016887">
    <property type="term" value="F:ATP hydrolysis activity"/>
    <property type="evidence" value="ECO:0007669"/>
    <property type="project" value="InterPro"/>
</dbReference>
<keyword evidence="11" id="KW-1278">Translocase</keyword>
<dbReference type="Proteomes" id="UP001149074">
    <property type="component" value="Unassembled WGS sequence"/>
</dbReference>
<evidence type="ECO:0000256" key="9">
    <source>
        <dbReference type="ARBA" id="ARBA00022840"/>
    </source>
</evidence>
<dbReference type="GO" id="GO:0006874">
    <property type="term" value="P:intracellular calcium ion homeostasis"/>
    <property type="evidence" value="ECO:0007669"/>
    <property type="project" value="TreeGrafter"/>
</dbReference>
<dbReference type="Pfam" id="PF00690">
    <property type="entry name" value="Cation_ATPase_N"/>
    <property type="match status" value="1"/>
</dbReference>
<dbReference type="FunFam" id="1.20.1110.10:FF:000039">
    <property type="entry name" value="Calcium-transporting ATPase"/>
    <property type="match status" value="1"/>
</dbReference>
<keyword evidence="5 18" id="KW-0812">Transmembrane</keyword>
<dbReference type="InterPro" id="IPR036412">
    <property type="entry name" value="HAD-like_sf"/>
</dbReference>
<evidence type="ECO:0000256" key="15">
    <source>
        <dbReference type="ARBA" id="ARBA00038148"/>
    </source>
</evidence>
<dbReference type="CDD" id="cd02081">
    <property type="entry name" value="P-type_ATPase_Ca_PMCA-like"/>
    <property type="match status" value="1"/>
</dbReference>
<feature type="region of interest" description="Disordered" evidence="19">
    <location>
        <begin position="1"/>
        <end position="135"/>
    </location>
</feature>
<dbReference type="GO" id="GO:0046872">
    <property type="term" value="F:metal ion binding"/>
    <property type="evidence" value="ECO:0007669"/>
    <property type="project" value="UniProtKB-KW"/>
</dbReference>
<evidence type="ECO:0000256" key="8">
    <source>
        <dbReference type="ARBA" id="ARBA00022837"/>
    </source>
</evidence>
<feature type="compositionally biased region" description="Polar residues" evidence="19">
    <location>
        <begin position="108"/>
        <end position="124"/>
    </location>
</feature>
<dbReference type="Gene3D" id="1.20.1110.10">
    <property type="entry name" value="Calcium-transporting ATPase, transmembrane domain"/>
    <property type="match status" value="1"/>
</dbReference>
<name>A0A9W9KN47_9EURO</name>
<evidence type="ECO:0000313" key="24">
    <source>
        <dbReference type="Proteomes" id="UP001149074"/>
    </source>
</evidence>
<comment type="catalytic activity">
    <reaction evidence="16 18">
        <text>Ca(2+)(in) + ATP + H2O = Ca(2+)(out) + ADP + phosphate + H(+)</text>
        <dbReference type="Rhea" id="RHEA:18105"/>
        <dbReference type="ChEBI" id="CHEBI:15377"/>
        <dbReference type="ChEBI" id="CHEBI:15378"/>
        <dbReference type="ChEBI" id="CHEBI:29108"/>
        <dbReference type="ChEBI" id="CHEBI:30616"/>
        <dbReference type="ChEBI" id="CHEBI:43474"/>
        <dbReference type="ChEBI" id="CHEBI:456216"/>
        <dbReference type="EC" id="7.2.2.10"/>
    </reaction>
</comment>
<dbReference type="InterPro" id="IPR004014">
    <property type="entry name" value="ATPase_P-typ_cation-transptr_N"/>
</dbReference>
<keyword evidence="13 18" id="KW-0406">Ion transport</keyword>
<keyword evidence="6" id="KW-0479">Metal-binding</keyword>
<feature type="domain" description="Cation-transporting P-type ATPase C-terminal" evidence="21">
    <location>
        <begin position="994"/>
        <end position="1172"/>
    </location>
</feature>
<dbReference type="InterPro" id="IPR044492">
    <property type="entry name" value="P_typ_ATPase_HD_dom"/>
</dbReference>
<keyword evidence="2 18" id="KW-0813">Transport</keyword>
<keyword evidence="9 18" id="KW-0067">ATP-binding</keyword>
<evidence type="ECO:0000259" key="20">
    <source>
        <dbReference type="Pfam" id="PF00122"/>
    </source>
</evidence>
<dbReference type="RefSeq" id="XP_056479698.1">
    <property type="nucleotide sequence ID" value="XM_056614657.1"/>
</dbReference>
<dbReference type="GO" id="GO:0005524">
    <property type="term" value="F:ATP binding"/>
    <property type="evidence" value="ECO:0007669"/>
    <property type="project" value="UniProtKB-KW"/>
</dbReference>
<comment type="caution">
    <text evidence="23">The sequence shown here is derived from an EMBL/GenBank/DDBJ whole genome shotgun (WGS) entry which is preliminary data.</text>
</comment>
<evidence type="ECO:0000256" key="11">
    <source>
        <dbReference type="ARBA" id="ARBA00022967"/>
    </source>
</evidence>
<dbReference type="PRINTS" id="PR00119">
    <property type="entry name" value="CATATPASE"/>
</dbReference>
<dbReference type="FunFam" id="3.40.50.1000:FF:000018">
    <property type="entry name" value="Calcium-transporting ATPase"/>
    <property type="match status" value="1"/>
</dbReference>
<dbReference type="EMBL" id="JAPQKI010000002">
    <property type="protein sequence ID" value="KAJ5111628.1"/>
    <property type="molecule type" value="Genomic_DNA"/>
</dbReference>
<evidence type="ECO:0000256" key="14">
    <source>
        <dbReference type="ARBA" id="ARBA00023136"/>
    </source>
</evidence>
<dbReference type="InterPro" id="IPR023298">
    <property type="entry name" value="ATPase_P-typ_TM_dom_sf"/>
</dbReference>
<comment type="subcellular location">
    <subcellularLocation>
        <location evidence="18">Membrane</location>
        <topology evidence="18">Multi-pass membrane protein</topology>
    </subcellularLocation>
    <subcellularLocation>
        <location evidence="1">Vacuole membrane</location>
        <topology evidence="1">Multi-pass membrane protein</topology>
    </subcellularLocation>
</comment>
<dbReference type="GO" id="GO:0005388">
    <property type="term" value="F:P-type calcium transporter activity"/>
    <property type="evidence" value="ECO:0007669"/>
    <property type="project" value="UniProtKB-EC"/>
</dbReference>
<feature type="transmembrane region" description="Helical" evidence="18">
    <location>
        <begin position="484"/>
        <end position="506"/>
    </location>
</feature>
<comment type="function">
    <text evidence="18">Catalyzes the hydrolysis of ATP coupled with the transport of calcium.</text>
</comment>
<keyword evidence="3" id="KW-0926">Vacuole</keyword>
<dbReference type="SUPFAM" id="SSF81653">
    <property type="entry name" value="Calcium ATPase, transduction domain A"/>
    <property type="match status" value="1"/>
</dbReference>
<dbReference type="SUPFAM" id="SSF81660">
    <property type="entry name" value="Metal cation-transporting ATPase, ATP-binding domain N"/>
    <property type="match status" value="1"/>
</dbReference>
<feature type="region of interest" description="Disordered" evidence="19">
    <location>
        <begin position="1253"/>
        <end position="1287"/>
    </location>
</feature>
<dbReference type="PANTHER" id="PTHR24093:SF423">
    <property type="entry name" value="CALCIUM-TRANSPORTING ATPASE"/>
    <property type="match status" value="1"/>
</dbReference>
<dbReference type="GeneID" id="81353636"/>
<evidence type="ECO:0000259" key="22">
    <source>
        <dbReference type="Pfam" id="PF00690"/>
    </source>
</evidence>
<dbReference type="EC" id="7.2.2.10" evidence="18"/>
<keyword evidence="14 18" id="KW-0472">Membrane</keyword>
<protein>
    <recommendedName>
        <fullName evidence="18">Calcium-transporting ATPase</fullName>
        <ecNumber evidence="18">7.2.2.10</ecNumber>
    </recommendedName>
</protein>
<feature type="region of interest" description="Disordered" evidence="19">
    <location>
        <begin position="223"/>
        <end position="249"/>
    </location>
</feature>
<dbReference type="InterPro" id="IPR018303">
    <property type="entry name" value="ATPase_P-typ_P_site"/>
</dbReference>
<dbReference type="SUPFAM" id="SSF81665">
    <property type="entry name" value="Calcium ATPase, transmembrane domain M"/>
    <property type="match status" value="1"/>
</dbReference>
<dbReference type="GO" id="GO:0005886">
    <property type="term" value="C:plasma membrane"/>
    <property type="evidence" value="ECO:0007669"/>
    <property type="project" value="TreeGrafter"/>
</dbReference>
<feature type="transmembrane region" description="Helical" evidence="18">
    <location>
        <begin position="526"/>
        <end position="553"/>
    </location>
</feature>
<dbReference type="FunFam" id="2.70.150.10:FF:000028">
    <property type="entry name" value="Calcium-transporting ATPase"/>
    <property type="match status" value="1"/>
</dbReference>
<dbReference type="InterPro" id="IPR008250">
    <property type="entry name" value="ATPase_P-typ_transduc_dom_A_sf"/>
</dbReference>
<feature type="transmembrane region" description="Helical" evidence="18">
    <location>
        <begin position="1152"/>
        <end position="1174"/>
    </location>
</feature>
<organism evidence="23 24">
    <name type="scientific">Penicillium argentinense</name>
    <dbReference type="NCBI Taxonomy" id="1131581"/>
    <lineage>
        <taxon>Eukaryota</taxon>
        <taxon>Fungi</taxon>
        <taxon>Dikarya</taxon>
        <taxon>Ascomycota</taxon>
        <taxon>Pezizomycotina</taxon>
        <taxon>Eurotiomycetes</taxon>
        <taxon>Eurotiomycetidae</taxon>
        <taxon>Eurotiales</taxon>
        <taxon>Aspergillaceae</taxon>
        <taxon>Penicillium</taxon>
    </lineage>
</organism>
<feature type="compositionally biased region" description="Low complexity" evidence="19">
    <location>
        <begin position="1"/>
        <end position="14"/>
    </location>
</feature>
<dbReference type="PANTHER" id="PTHR24093">
    <property type="entry name" value="CATION TRANSPORTING ATPASE"/>
    <property type="match status" value="1"/>
</dbReference>
<reference evidence="23" key="2">
    <citation type="journal article" date="2023" name="IMA Fungus">
        <title>Comparative genomic study of the Penicillium genus elucidates a diverse pangenome and 15 lateral gene transfer events.</title>
        <authorList>
            <person name="Petersen C."/>
            <person name="Sorensen T."/>
            <person name="Nielsen M.R."/>
            <person name="Sondergaard T.E."/>
            <person name="Sorensen J.L."/>
            <person name="Fitzpatrick D.A."/>
            <person name="Frisvad J.C."/>
            <person name="Nielsen K.L."/>
        </authorList>
    </citation>
    <scope>NUCLEOTIDE SEQUENCE</scope>
    <source>
        <strain evidence="23">IBT 30761</strain>
    </source>
</reference>
<dbReference type="InterPro" id="IPR006068">
    <property type="entry name" value="ATPase_P-typ_cation-transptr_C"/>
</dbReference>
<dbReference type="InterPro" id="IPR006408">
    <property type="entry name" value="P-type_ATPase_IIB"/>
</dbReference>
<keyword evidence="10" id="KW-0460">Magnesium</keyword>
<dbReference type="SUPFAM" id="SSF56784">
    <property type="entry name" value="HAD-like"/>
    <property type="match status" value="1"/>
</dbReference>
<comment type="caution">
    <text evidence="18">Lacks conserved residue(s) required for the propagation of feature annotation.</text>
</comment>
<keyword evidence="24" id="KW-1185">Reference proteome</keyword>
<feature type="transmembrane region" description="Helical" evidence="18">
    <location>
        <begin position="967"/>
        <end position="988"/>
    </location>
</feature>
<evidence type="ECO:0000256" key="5">
    <source>
        <dbReference type="ARBA" id="ARBA00022692"/>
    </source>
</evidence>
<dbReference type="SFLD" id="SFLDS00003">
    <property type="entry name" value="Haloacid_Dehalogenase"/>
    <property type="match status" value="1"/>
</dbReference>
<evidence type="ECO:0000256" key="1">
    <source>
        <dbReference type="ARBA" id="ARBA00004128"/>
    </source>
</evidence>
<evidence type="ECO:0000256" key="7">
    <source>
        <dbReference type="ARBA" id="ARBA00022741"/>
    </source>
</evidence>
<evidence type="ECO:0000256" key="3">
    <source>
        <dbReference type="ARBA" id="ARBA00022554"/>
    </source>
</evidence>
<evidence type="ECO:0000256" key="6">
    <source>
        <dbReference type="ARBA" id="ARBA00022723"/>
    </source>
</evidence>
<evidence type="ECO:0000313" key="23">
    <source>
        <dbReference type="EMBL" id="KAJ5111628.1"/>
    </source>
</evidence>
<dbReference type="FunFam" id="3.40.50.1000:FF:000001">
    <property type="entry name" value="Phospholipid-transporting ATPase IC"/>
    <property type="match status" value="1"/>
</dbReference>
<feature type="transmembrane region" description="Helical" evidence="18">
    <location>
        <begin position="1037"/>
        <end position="1063"/>
    </location>
</feature>
<gene>
    <name evidence="23" type="ORF">N7532_002163</name>
</gene>
<dbReference type="PROSITE" id="PS00154">
    <property type="entry name" value="ATPASE_E1_E2"/>
    <property type="match status" value="1"/>
</dbReference>
<dbReference type="Gene3D" id="3.40.1110.10">
    <property type="entry name" value="Calcium-transporting ATPase, cytoplasmic domain N"/>
    <property type="match status" value="1"/>
</dbReference>
<comment type="function">
    <text evidence="17">This magnesium-dependent enzyme catalyzes the hydrolysis of ATP coupled with the transport of calcium. Transports the calcium to the vacuole and participates in the control of the cytosolic free calcium.</text>
</comment>
<evidence type="ECO:0000256" key="4">
    <source>
        <dbReference type="ARBA" id="ARBA00022568"/>
    </source>
</evidence>
<evidence type="ECO:0000256" key="18">
    <source>
        <dbReference type="RuleBase" id="RU361146"/>
    </source>
</evidence>
<dbReference type="NCBIfam" id="TIGR01517">
    <property type="entry name" value="ATPase-IIB_Ca"/>
    <property type="match status" value="1"/>
</dbReference>
<dbReference type="InterPro" id="IPR059000">
    <property type="entry name" value="ATPase_P-type_domA"/>
</dbReference>
<keyword evidence="12 18" id="KW-1133">Transmembrane helix</keyword>
<dbReference type="Pfam" id="PF00689">
    <property type="entry name" value="Cation_ATPase_C"/>
    <property type="match status" value="1"/>
</dbReference>
<feature type="compositionally biased region" description="Basic and acidic residues" evidence="19">
    <location>
        <begin position="1262"/>
        <end position="1271"/>
    </location>
</feature>
<keyword evidence="4 18" id="KW-0109">Calcium transport</keyword>
<sequence>MASSSNHESSQQGSFLSPVIVTNPSDRERSLSISSAAASSSCSGPTDQPHSPISPASPVPPVSPTSALSPDMAWNPDHPDPARLMVHNSSHRPSSSIDGDTLRPRSESFASTAPTMSPSRSRANSEVGPSHTSKAVYDDVPLSEALAPDLRNEADFLIENNRFSFSPGQLNKMQNPKSLAAFHALGGLQGLERGLRTDLSAGLSVDEGRLEGTVDFQQVMPPLYNKRPSMSKPPLEESPSKSVPVSAGEGSPFEDRIRVFSQNRLPARKSTGFLKLFWIAYNDKIIILLTIAAIISLSLGIYESIDGGKGVEWVEGVAIVVAILIVTIVTAANDWQKERQFAKLNRKKDDREVKVIRSGKSMKLSIQEIMVGDVLHLEPGDSIPADGILVSGHGVKCDESSATGESDQMKKTDGHEVWQQIVEGSVTKKSDPFMISGSNVLEGIGTYVVTSVGRYSTYGRIMLSLQTTNDPTPLQVKLGRLANWIGYLGSGAAIILFLVLLFRFVADLPNHPNVSSAEKGKEFVDILIVAVTVIVVAIPEGLPLAVTLALAFATTRMVKENNLVRVLRACETMGNATVICSDKTGTLTQNKMTVVAGTWGTSQSFKSPTEIETDDSAKSTAEFFKGFSAPARDLIIKSVALNSTAFEEEREGRKQFVGSKTEVALLQMAKDYLGMDLAFDRGSAEITQLIPFDSARKCMGVVYRNPGAGYRLLVKGAPELMVDACNTQITDLDVGEKGLQTQPLSEEERRSILETIDQYAKGSLRTIGILYKDFTSWPPKEAKRHEDDASAAEFDDVFQGMTWVGVVGIQDPLRSEVPPAIRKCHSAGVQVKMVTGDNVATATAIASSCGIKTEDGLVMEGPKFRQLSDEEMDRVIPRLQILARSSPEDKRILVERLKVLGETVAVTGDGTNDGPALRTADVGFSMGIAGTEVAKEASSIILLDDNFRSIVTAISWGRAVNDAVAKFLQFQITVNITAVILTFVSSVYSSSNSSVLTAVQLLWVNLIMDTFAALALATDAPTEKILDRKPAPKSASLFTLTMWKMILGQSVYKLAVIFMLYFAGDNLLDSHLDSVDIEHRSKQLSTVVFNTFVWMQIFNELNNRRLDNKFNVFEGVLRNYWFLGINAVMVGGQIMIIFIGGEAFSVTRLSGILWAVCIICSLGCLPWAIVLRIIPDRHFGIVFNAVVDAMTFILRPIAKGFNGVARGLRILFRPVTRFTRRKFSRGAKETDNTDPSLELSNTRAINEIHVIYEESPPPAKPARQESPERLRTPSATAVPPITVTASP</sequence>
<evidence type="ECO:0000256" key="19">
    <source>
        <dbReference type="SAM" id="MobiDB-lite"/>
    </source>
</evidence>
<dbReference type="FunFam" id="3.40.1110.10:FF:000031">
    <property type="entry name" value="Calcium-transporting ATPase"/>
    <property type="match status" value="1"/>
</dbReference>
<evidence type="ECO:0000256" key="10">
    <source>
        <dbReference type="ARBA" id="ARBA00022842"/>
    </source>
</evidence>
<feature type="domain" description="P-type ATPase A" evidence="20">
    <location>
        <begin position="350"/>
        <end position="465"/>
    </location>
</feature>
<feature type="compositionally biased region" description="Low complexity" evidence="19">
    <location>
        <begin position="31"/>
        <end position="54"/>
    </location>
</feature>
<dbReference type="NCBIfam" id="TIGR01494">
    <property type="entry name" value="ATPase_P-type"/>
    <property type="match status" value="2"/>
</dbReference>
<evidence type="ECO:0000256" key="13">
    <source>
        <dbReference type="ARBA" id="ARBA00023065"/>
    </source>
</evidence>
<dbReference type="InterPro" id="IPR023299">
    <property type="entry name" value="ATPase_P-typ_cyto_dom_N"/>
</dbReference>
<reference evidence="23" key="1">
    <citation type="submission" date="2022-11" db="EMBL/GenBank/DDBJ databases">
        <authorList>
            <person name="Petersen C."/>
        </authorList>
    </citation>
    <scope>NUCLEOTIDE SEQUENCE</scope>
    <source>
        <strain evidence="23">IBT 30761</strain>
    </source>
</reference>
<feature type="domain" description="Cation-transporting P-type ATPase N-terminal" evidence="22">
    <location>
        <begin position="254"/>
        <end position="296"/>
    </location>
</feature>
<feature type="compositionally biased region" description="Polar residues" evidence="19">
    <location>
        <begin position="87"/>
        <end position="98"/>
    </location>
</feature>
<evidence type="ECO:0000256" key="2">
    <source>
        <dbReference type="ARBA" id="ARBA00022448"/>
    </source>
</evidence>
<dbReference type="Pfam" id="PF00122">
    <property type="entry name" value="E1-E2_ATPase"/>
    <property type="match status" value="1"/>
</dbReference>
<dbReference type="Gene3D" id="3.40.50.1000">
    <property type="entry name" value="HAD superfamily/HAD-like"/>
    <property type="match status" value="1"/>
</dbReference>
<dbReference type="OrthoDB" id="3352408at2759"/>
<dbReference type="InterPro" id="IPR001757">
    <property type="entry name" value="P_typ_ATPase"/>
</dbReference>
<keyword evidence="7 18" id="KW-0547">Nucleotide-binding</keyword>
<feature type="transmembrane region" description="Helical" evidence="18">
    <location>
        <begin position="317"/>
        <end position="335"/>
    </location>
</feature>
<dbReference type="Gene3D" id="2.70.150.10">
    <property type="entry name" value="Calcium-transporting ATPase, cytoplasmic transduction domain A"/>
    <property type="match status" value="1"/>
</dbReference>
<dbReference type="Pfam" id="PF13246">
    <property type="entry name" value="Cation_ATPase"/>
    <property type="match status" value="1"/>
</dbReference>
<feature type="transmembrane region" description="Helical" evidence="18">
    <location>
        <begin position="1120"/>
        <end position="1140"/>
    </location>
</feature>
<dbReference type="SFLD" id="SFLDF00027">
    <property type="entry name" value="p-type_atpase"/>
    <property type="match status" value="1"/>
</dbReference>